<protein>
    <submittedName>
        <fullName evidence="1">Uncharacterized protein</fullName>
    </submittedName>
</protein>
<sequence length="139" mass="15855">DRFQQFFRMSKESFLHIHSKIKDHLVFHNNSKNPQVASSKQLAVCLRRLACESSTAGSNMNVGQVFGIGDGTVTLYTHRVLLALMDLWEEVVQWPSREQWAAMKARLLEDARGLGWGLFRNYIGLLDGTLVPIKCCLYQ</sequence>
<gene>
    <name evidence="1" type="ORF">L211DRAFT_797066</name>
</gene>
<dbReference type="STRING" id="1051890.A0A3N4LA89"/>
<evidence type="ECO:0000313" key="1">
    <source>
        <dbReference type="EMBL" id="RPB18392.1"/>
    </source>
</evidence>
<organism evidence="1 2">
    <name type="scientific">Terfezia boudieri ATCC MYA-4762</name>
    <dbReference type="NCBI Taxonomy" id="1051890"/>
    <lineage>
        <taxon>Eukaryota</taxon>
        <taxon>Fungi</taxon>
        <taxon>Dikarya</taxon>
        <taxon>Ascomycota</taxon>
        <taxon>Pezizomycotina</taxon>
        <taxon>Pezizomycetes</taxon>
        <taxon>Pezizales</taxon>
        <taxon>Pezizaceae</taxon>
        <taxon>Terfezia</taxon>
    </lineage>
</organism>
<dbReference type="Proteomes" id="UP000267821">
    <property type="component" value="Unassembled WGS sequence"/>
</dbReference>
<evidence type="ECO:0000313" key="2">
    <source>
        <dbReference type="Proteomes" id="UP000267821"/>
    </source>
</evidence>
<accession>A0A3N4LA89</accession>
<dbReference type="OrthoDB" id="5340790at2759"/>
<keyword evidence="2" id="KW-1185">Reference proteome</keyword>
<dbReference type="InParanoid" id="A0A3N4LA89"/>
<proteinExistence type="predicted"/>
<reference evidence="1 2" key="1">
    <citation type="journal article" date="2018" name="Nat. Ecol. Evol.">
        <title>Pezizomycetes genomes reveal the molecular basis of ectomycorrhizal truffle lifestyle.</title>
        <authorList>
            <person name="Murat C."/>
            <person name="Payen T."/>
            <person name="Noel B."/>
            <person name="Kuo A."/>
            <person name="Morin E."/>
            <person name="Chen J."/>
            <person name="Kohler A."/>
            <person name="Krizsan K."/>
            <person name="Balestrini R."/>
            <person name="Da Silva C."/>
            <person name="Montanini B."/>
            <person name="Hainaut M."/>
            <person name="Levati E."/>
            <person name="Barry K.W."/>
            <person name="Belfiori B."/>
            <person name="Cichocki N."/>
            <person name="Clum A."/>
            <person name="Dockter R.B."/>
            <person name="Fauchery L."/>
            <person name="Guy J."/>
            <person name="Iotti M."/>
            <person name="Le Tacon F."/>
            <person name="Lindquist E.A."/>
            <person name="Lipzen A."/>
            <person name="Malagnac F."/>
            <person name="Mello A."/>
            <person name="Molinier V."/>
            <person name="Miyauchi S."/>
            <person name="Poulain J."/>
            <person name="Riccioni C."/>
            <person name="Rubini A."/>
            <person name="Sitrit Y."/>
            <person name="Splivallo R."/>
            <person name="Traeger S."/>
            <person name="Wang M."/>
            <person name="Zifcakova L."/>
            <person name="Wipf D."/>
            <person name="Zambonelli A."/>
            <person name="Paolocci F."/>
            <person name="Nowrousian M."/>
            <person name="Ottonello S."/>
            <person name="Baldrian P."/>
            <person name="Spatafora J.W."/>
            <person name="Henrissat B."/>
            <person name="Nagy L.G."/>
            <person name="Aury J.M."/>
            <person name="Wincker P."/>
            <person name="Grigoriev I.V."/>
            <person name="Bonfante P."/>
            <person name="Martin F.M."/>
        </authorList>
    </citation>
    <scope>NUCLEOTIDE SEQUENCE [LARGE SCALE GENOMIC DNA]</scope>
    <source>
        <strain evidence="1 2">ATCC MYA-4762</strain>
    </source>
</reference>
<name>A0A3N4LA89_9PEZI</name>
<dbReference type="AlphaFoldDB" id="A0A3N4LA89"/>
<dbReference type="EMBL" id="ML121634">
    <property type="protein sequence ID" value="RPB18392.1"/>
    <property type="molecule type" value="Genomic_DNA"/>
</dbReference>
<feature type="non-terminal residue" evidence="1">
    <location>
        <position position="1"/>
    </location>
</feature>